<reference evidence="3 4" key="1">
    <citation type="submission" date="2020-08" db="EMBL/GenBank/DDBJ databases">
        <title>Functional genomics of gut bacteria from endangered species of beetles.</title>
        <authorList>
            <person name="Carlos-Shanley C."/>
        </authorList>
    </citation>
    <scope>NUCLEOTIDE SEQUENCE [LARGE SCALE GENOMIC DNA]</scope>
    <source>
        <strain evidence="3 4">S00198</strain>
    </source>
</reference>
<dbReference type="SUPFAM" id="SSF53474">
    <property type="entry name" value="alpha/beta-Hydrolases"/>
    <property type="match status" value="1"/>
</dbReference>
<dbReference type="Gene3D" id="3.40.50.1820">
    <property type="entry name" value="alpha/beta hydrolase"/>
    <property type="match status" value="1"/>
</dbReference>
<dbReference type="RefSeq" id="WP_184860692.1">
    <property type="nucleotide sequence ID" value="NZ_JACHLK010000009.1"/>
</dbReference>
<organism evidence="3 4">
    <name type="scientific">Acidovorax soli</name>
    <dbReference type="NCBI Taxonomy" id="592050"/>
    <lineage>
        <taxon>Bacteria</taxon>
        <taxon>Pseudomonadati</taxon>
        <taxon>Pseudomonadota</taxon>
        <taxon>Betaproteobacteria</taxon>
        <taxon>Burkholderiales</taxon>
        <taxon>Comamonadaceae</taxon>
        <taxon>Acidovorax</taxon>
    </lineage>
</organism>
<dbReference type="GO" id="GO:0016020">
    <property type="term" value="C:membrane"/>
    <property type="evidence" value="ECO:0007669"/>
    <property type="project" value="TreeGrafter"/>
</dbReference>
<dbReference type="PRINTS" id="PR00111">
    <property type="entry name" value="ABHYDROLASE"/>
</dbReference>
<evidence type="ECO:0000259" key="2">
    <source>
        <dbReference type="Pfam" id="PF00561"/>
    </source>
</evidence>
<dbReference type="PRINTS" id="PR00412">
    <property type="entry name" value="EPOXHYDRLASE"/>
</dbReference>
<dbReference type="PANTHER" id="PTHR43798:SF31">
    <property type="entry name" value="AB HYDROLASE SUPERFAMILY PROTEIN YCLE"/>
    <property type="match status" value="1"/>
</dbReference>
<dbReference type="GO" id="GO:0016787">
    <property type="term" value="F:hydrolase activity"/>
    <property type="evidence" value="ECO:0007669"/>
    <property type="project" value="UniProtKB-KW"/>
</dbReference>
<name>A0A7X0PH78_9BURK</name>
<dbReference type="Proteomes" id="UP000575083">
    <property type="component" value="Unassembled WGS sequence"/>
</dbReference>
<sequence length="268" mass="28895">MPFVTSHGRAIYYERHGEGPAIVFCHGAGSNAATWWQQLPVFTQAGYSCVTLDIRCFGRSVAPLAEFTLENFVDDVIAIADQEQIERFALAGQSLGGMVGLKLALTHPGRMAAFVACDSSLAIDHAELIAIIGQRQISHRAVTIEQRSLGAWFLKNHPDKAALYAQINHFNPSAHSIPAAEWGGAITGLLQPQHLIPMAALQTLACPTLLLVGSEDPIVPVRVMQEVQQLVAGSELVVVPDAGHSAYFEKPAEFNAAVLDFLGRRAAH</sequence>
<protein>
    <submittedName>
        <fullName evidence="3">Pimeloyl-ACP methyl ester carboxylesterase</fullName>
    </submittedName>
</protein>
<dbReference type="InterPro" id="IPR000639">
    <property type="entry name" value="Epox_hydrolase-like"/>
</dbReference>
<gene>
    <name evidence="3" type="ORF">HNP48_004238</name>
</gene>
<evidence type="ECO:0000256" key="1">
    <source>
        <dbReference type="ARBA" id="ARBA00022801"/>
    </source>
</evidence>
<dbReference type="PANTHER" id="PTHR43798">
    <property type="entry name" value="MONOACYLGLYCEROL LIPASE"/>
    <property type="match status" value="1"/>
</dbReference>
<dbReference type="InterPro" id="IPR050266">
    <property type="entry name" value="AB_hydrolase_sf"/>
</dbReference>
<proteinExistence type="predicted"/>
<evidence type="ECO:0000313" key="3">
    <source>
        <dbReference type="EMBL" id="MBB6561544.1"/>
    </source>
</evidence>
<comment type="caution">
    <text evidence="3">The sequence shown here is derived from an EMBL/GenBank/DDBJ whole genome shotgun (WGS) entry which is preliminary data.</text>
</comment>
<keyword evidence="4" id="KW-1185">Reference proteome</keyword>
<dbReference type="AlphaFoldDB" id="A0A7X0PH78"/>
<accession>A0A7X0PH78</accession>
<feature type="domain" description="AB hydrolase-1" evidence="2">
    <location>
        <begin position="20"/>
        <end position="251"/>
    </location>
</feature>
<dbReference type="EMBL" id="JACHLK010000009">
    <property type="protein sequence ID" value="MBB6561544.1"/>
    <property type="molecule type" value="Genomic_DNA"/>
</dbReference>
<dbReference type="InterPro" id="IPR000073">
    <property type="entry name" value="AB_hydrolase_1"/>
</dbReference>
<keyword evidence="1" id="KW-0378">Hydrolase</keyword>
<dbReference type="InterPro" id="IPR029058">
    <property type="entry name" value="AB_hydrolase_fold"/>
</dbReference>
<dbReference type="Pfam" id="PF00561">
    <property type="entry name" value="Abhydrolase_1"/>
    <property type="match status" value="1"/>
</dbReference>
<evidence type="ECO:0000313" key="4">
    <source>
        <dbReference type="Proteomes" id="UP000575083"/>
    </source>
</evidence>